<reference evidence="1" key="2">
    <citation type="submission" date="2020-11" db="EMBL/GenBank/DDBJ databases">
        <authorList>
            <person name="McCartney M.A."/>
            <person name="Auch B."/>
            <person name="Kono T."/>
            <person name="Mallez S."/>
            <person name="Becker A."/>
            <person name="Gohl D.M."/>
            <person name="Silverstein K.A.T."/>
            <person name="Koren S."/>
            <person name="Bechman K.B."/>
            <person name="Herman A."/>
            <person name="Abrahante J.E."/>
            <person name="Garbe J."/>
        </authorList>
    </citation>
    <scope>NUCLEOTIDE SEQUENCE</scope>
    <source>
        <strain evidence="1">Duluth1</strain>
        <tissue evidence="1">Whole animal</tissue>
    </source>
</reference>
<dbReference type="AlphaFoldDB" id="A0A9D4QSB4"/>
<keyword evidence="2" id="KW-1185">Reference proteome</keyword>
<sequence>MLVDIEWLELSKEAAYVQYSAILQAVCLKSEIFIAEINDVVYVLVTNDLHDSSGRAS</sequence>
<proteinExistence type="predicted"/>
<reference evidence="1" key="1">
    <citation type="journal article" date="2019" name="bioRxiv">
        <title>The Genome of the Zebra Mussel, Dreissena polymorpha: A Resource for Invasive Species Research.</title>
        <authorList>
            <person name="McCartney M.A."/>
            <person name="Auch B."/>
            <person name="Kono T."/>
            <person name="Mallez S."/>
            <person name="Zhang Y."/>
            <person name="Obille A."/>
            <person name="Becker A."/>
            <person name="Abrahante J.E."/>
            <person name="Garbe J."/>
            <person name="Badalamenti J.P."/>
            <person name="Herman A."/>
            <person name="Mangelson H."/>
            <person name="Liachko I."/>
            <person name="Sullivan S."/>
            <person name="Sone E.D."/>
            <person name="Koren S."/>
            <person name="Silverstein K.A.T."/>
            <person name="Beckman K.B."/>
            <person name="Gohl D.M."/>
        </authorList>
    </citation>
    <scope>NUCLEOTIDE SEQUENCE</scope>
    <source>
        <strain evidence="1">Duluth1</strain>
        <tissue evidence="1">Whole animal</tissue>
    </source>
</reference>
<dbReference type="EMBL" id="JAIWYP010000004">
    <property type="protein sequence ID" value="KAH3841604.1"/>
    <property type="molecule type" value="Genomic_DNA"/>
</dbReference>
<dbReference type="Proteomes" id="UP000828390">
    <property type="component" value="Unassembled WGS sequence"/>
</dbReference>
<name>A0A9D4QSB4_DREPO</name>
<comment type="caution">
    <text evidence="1">The sequence shown here is derived from an EMBL/GenBank/DDBJ whole genome shotgun (WGS) entry which is preliminary data.</text>
</comment>
<organism evidence="1 2">
    <name type="scientific">Dreissena polymorpha</name>
    <name type="common">Zebra mussel</name>
    <name type="synonym">Mytilus polymorpha</name>
    <dbReference type="NCBI Taxonomy" id="45954"/>
    <lineage>
        <taxon>Eukaryota</taxon>
        <taxon>Metazoa</taxon>
        <taxon>Spiralia</taxon>
        <taxon>Lophotrochozoa</taxon>
        <taxon>Mollusca</taxon>
        <taxon>Bivalvia</taxon>
        <taxon>Autobranchia</taxon>
        <taxon>Heteroconchia</taxon>
        <taxon>Euheterodonta</taxon>
        <taxon>Imparidentia</taxon>
        <taxon>Neoheterodontei</taxon>
        <taxon>Myida</taxon>
        <taxon>Dreissenoidea</taxon>
        <taxon>Dreissenidae</taxon>
        <taxon>Dreissena</taxon>
    </lineage>
</organism>
<protein>
    <submittedName>
        <fullName evidence="1">Uncharacterized protein</fullName>
    </submittedName>
</protein>
<evidence type="ECO:0000313" key="2">
    <source>
        <dbReference type="Proteomes" id="UP000828390"/>
    </source>
</evidence>
<evidence type="ECO:0000313" key="1">
    <source>
        <dbReference type="EMBL" id="KAH3841604.1"/>
    </source>
</evidence>
<accession>A0A9D4QSB4</accession>
<gene>
    <name evidence="1" type="ORF">DPMN_115075</name>
</gene>